<dbReference type="InterPro" id="IPR004838">
    <property type="entry name" value="NHTrfase_class1_PyrdxlP-BS"/>
</dbReference>
<reference evidence="10" key="1">
    <citation type="submission" date="2023-07" db="EMBL/GenBank/DDBJ databases">
        <title>Shewanella mangrovi sp. nov., an acetaldehyde- degrading bacterium isolated from mangrove sediment.</title>
        <authorList>
            <person name="Liu Y."/>
        </authorList>
    </citation>
    <scope>NUCLEOTIDE SEQUENCE [LARGE SCALE GENOMIC DNA]</scope>
    <source>
        <strain evidence="10">C32</strain>
    </source>
</reference>
<dbReference type="EC" id="2.6.1.-" evidence="7"/>
<dbReference type="RefSeq" id="WP_238896507.1">
    <property type="nucleotide sequence ID" value="NZ_JAKOGG010000006.1"/>
</dbReference>
<dbReference type="CDD" id="cd00609">
    <property type="entry name" value="AAT_like"/>
    <property type="match status" value="1"/>
</dbReference>
<accession>A0ABT2FPB7</accession>
<keyword evidence="4 7" id="KW-0032">Aminotransferase</keyword>
<evidence type="ECO:0000256" key="3">
    <source>
        <dbReference type="ARBA" id="ARBA00011738"/>
    </source>
</evidence>
<name>A0ABT2FPB7_9GAMM</name>
<evidence type="ECO:0000256" key="2">
    <source>
        <dbReference type="ARBA" id="ARBA00007441"/>
    </source>
</evidence>
<dbReference type="Gene3D" id="3.40.640.10">
    <property type="entry name" value="Type I PLP-dependent aspartate aminotransferase-like (Major domain)"/>
    <property type="match status" value="1"/>
</dbReference>
<organism evidence="9 10">
    <name type="scientific">Shewanella electrica</name>
    <dbReference type="NCBI Taxonomy" id="515560"/>
    <lineage>
        <taxon>Bacteria</taxon>
        <taxon>Pseudomonadati</taxon>
        <taxon>Pseudomonadota</taxon>
        <taxon>Gammaproteobacteria</taxon>
        <taxon>Alteromonadales</taxon>
        <taxon>Shewanellaceae</taxon>
        <taxon>Shewanella</taxon>
    </lineage>
</organism>
<dbReference type="Pfam" id="PF00155">
    <property type="entry name" value="Aminotran_1_2"/>
    <property type="match status" value="1"/>
</dbReference>
<evidence type="ECO:0000259" key="8">
    <source>
        <dbReference type="Pfam" id="PF00155"/>
    </source>
</evidence>
<feature type="domain" description="Aminotransferase class I/classII large" evidence="8">
    <location>
        <begin position="28"/>
        <end position="393"/>
    </location>
</feature>
<dbReference type="InterPro" id="IPR015421">
    <property type="entry name" value="PyrdxlP-dep_Trfase_major"/>
</dbReference>
<protein>
    <recommendedName>
        <fullName evidence="7">Aminotransferase</fullName>
        <ecNumber evidence="7">2.6.1.-</ecNumber>
    </recommendedName>
</protein>
<keyword evidence="5 7" id="KW-0808">Transferase</keyword>
<sequence length="398" mass="43283">MIFTNVIAAPADPILGLTDAFKKDPRQEKVNLGVGVYKTDAGETPVLASVKLAEEKLLKEETSKNYLGIEGVQLYNKVVQELLFGPDSDLIKQQRAVTAQAPGGTGSLRIAAEFVVRNTESRTIWVSNPTWANHQNIFETAGLSTKEYAYYDASTHGLNFTAMLADLESAQAGDLVLLHGCCHNPSGIDPTVEQWQAIGELCAKKNLVPLFDFAYQGFGDGVEEDAIGLRTVAAMVPELIIANSFSKNFGLYNERIGAVTLVAEDQAAAQKAFSQVKRTIRANYSNPPAHGALIVSTILSTPELRTIWENEVKEMRERIAKMRTLFVETLAAEGVKQDFSFISGQKGMFSFSGLNKAQVEQLKEQFAIYIVGSGRISVAGMTTSNVPVICRAIAAILN</sequence>
<comment type="similarity">
    <text evidence="2 7">Belongs to the class-I pyridoxal-phosphate-dependent aminotransferase family.</text>
</comment>
<dbReference type="Proteomes" id="UP001201549">
    <property type="component" value="Unassembled WGS sequence"/>
</dbReference>
<dbReference type="InterPro" id="IPR000796">
    <property type="entry name" value="Asp_trans"/>
</dbReference>
<dbReference type="InterPro" id="IPR004839">
    <property type="entry name" value="Aminotransferase_I/II_large"/>
</dbReference>
<gene>
    <name evidence="9" type="ORF">L9G74_11450</name>
</gene>
<dbReference type="PRINTS" id="PR00799">
    <property type="entry name" value="TRANSAMINASE"/>
</dbReference>
<dbReference type="Gene3D" id="3.90.1150.10">
    <property type="entry name" value="Aspartate Aminotransferase, domain 1"/>
    <property type="match status" value="1"/>
</dbReference>
<evidence type="ECO:0000313" key="10">
    <source>
        <dbReference type="Proteomes" id="UP001201549"/>
    </source>
</evidence>
<evidence type="ECO:0000256" key="1">
    <source>
        <dbReference type="ARBA" id="ARBA00001933"/>
    </source>
</evidence>
<dbReference type="NCBIfam" id="NF006719">
    <property type="entry name" value="PRK09257.1"/>
    <property type="match status" value="1"/>
</dbReference>
<evidence type="ECO:0000256" key="6">
    <source>
        <dbReference type="ARBA" id="ARBA00022898"/>
    </source>
</evidence>
<evidence type="ECO:0000313" key="9">
    <source>
        <dbReference type="EMBL" id="MCS4557059.1"/>
    </source>
</evidence>
<keyword evidence="10" id="KW-1185">Reference proteome</keyword>
<dbReference type="PANTHER" id="PTHR11879">
    <property type="entry name" value="ASPARTATE AMINOTRANSFERASE"/>
    <property type="match status" value="1"/>
</dbReference>
<evidence type="ECO:0000256" key="7">
    <source>
        <dbReference type="RuleBase" id="RU000481"/>
    </source>
</evidence>
<dbReference type="EMBL" id="JAKOGG010000006">
    <property type="protein sequence ID" value="MCS4557059.1"/>
    <property type="molecule type" value="Genomic_DNA"/>
</dbReference>
<proteinExistence type="inferred from homology"/>
<dbReference type="PANTHER" id="PTHR11879:SF22">
    <property type="entry name" value="ASPARTATE AMINOTRANSFERASE, MITOCHONDRIAL"/>
    <property type="match status" value="1"/>
</dbReference>
<dbReference type="SUPFAM" id="SSF53383">
    <property type="entry name" value="PLP-dependent transferases"/>
    <property type="match status" value="1"/>
</dbReference>
<comment type="cofactor">
    <cofactor evidence="1 7">
        <name>pyridoxal 5'-phosphate</name>
        <dbReference type="ChEBI" id="CHEBI:597326"/>
    </cofactor>
</comment>
<keyword evidence="6" id="KW-0663">Pyridoxal phosphate</keyword>
<dbReference type="PROSITE" id="PS00105">
    <property type="entry name" value="AA_TRANSFER_CLASS_1"/>
    <property type="match status" value="1"/>
</dbReference>
<comment type="subunit">
    <text evidence="3">Homodimer.</text>
</comment>
<dbReference type="InterPro" id="IPR015424">
    <property type="entry name" value="PyrdxlP-dep_Trfase"/>
</dbReference>
<dbReference type="GO" id="GO:0008483">
    <property type="term" value="F:transaminase activity"/>
    <property type="evidence" value="ECO:0007669"/>
    <property type="project" value="UniProtKB-KW"/>
</dbReference>
<comment type="caution">
    <text evidence="9">The sequence shown here is derived from an EMBL/GenBank/DDBJ whole genome shotgun (WGS) entry which is preliminary data.</text>
</comment>
<dbReference type="InterPro" id="IPR015422">
    <property type="entry name" value="PyrdxlP-dep_Trfase_small"/>
</dbReference>
<evidence type="ECO:0000256" key="4">
    <source>
        <dbReference type="ARBA" id="ARBA00022576"/>
    </source>
</evidence>
<evidence type="ECO:0000256" key="5">
    <source>
        <dbReference type="ARBA" id="ARBA00022679"/>
    </source>
</evidence>